<dbReference type="InterPro" id="IPR014718">
    <property type="entry name" value="GH-type_carb-bd"/>
</dbReference>
<proteinExistence type="predicted"/>
<dbReference type="GO" id="GO:0030246">
    <property type="term" value="F:carbohydrate binding"/>
    <property type="evidence" value="ECO:0007669"/>
    <property type="project" value="InterPro"/>
</dbReference>
<dbReference type="Gene3D" id="2.70.98.10">
    <property type="match status" value="1"/>
</dbReference>
<name>A0AAW4PDX5_9EURY</name>
<evidence type="ECO:0000313" key="1">
    <source>
        <dbReference type="EMBL" id="MBX0296100.1"/>
    </source>
</evidence>
<gene>
    <name evidence="1" type="ORF">EGH23_14560</name>
</gene>
<accession>A0AAW4PDX5</accession>
<dbReference type="EMBL" id="RKLT01000004">
    <property type="protein sequence ID" value="MBX0296100.1"/>
    <property type="molecule type" value="Genomic_DNA"/>
</dbReference>
<comment type="caution">
    <text evidence="1">The sequence shown here is derived from an EMBL/GenBank/DDBJ whole genome shotgun (WGS) entry which is preliminary data.</text>
</comment>
<keyword evidence="2" id="KW-1185">Reference proteome</keyword>
<dbReference type="Proteomes" id="UP001430455">
    <property type="component" value="Unassembled WGS sequence"/>
</dbReference>
<organism evidence="1 2">
    <name type="scientific">Haloarcula nitratireducens</name>
    <dbReference type="NCBI Taxonomy" id="2487749"/>
    <lineage>
        <taxon>Archaea</taxon>
        <taxon>Methanobacteriati</taxon>
        <taxon>Methanobacteriota</taxon>
        <taxon>Stenosarchaea group</taxon>
        <taxon>Halobacteria</taxon>
        <taxon>Halobacteriales</taxon>
        <taxon>Haloarculaceae</taxon>
        <taxon>Haloarcula</taxon>
    </lineage>
</organism>
<dbReference type="RefSeq" id="WP_220580702.1">
    <property type="nucleotide sequence ID" value="NZ_RKLT01000004.1"/>
</dbReference>
<reference evidence="1 2" key="1">
    <citation type="submission" date="2021-06" db="EMBL/GenBank/DDBJ databases">
        <title>Halomicroarcula sp. a new haloarchaeum isolated from saline soil.</title>
        <authorList>
            <person name="Duran-Viseras A."/>
            <person name="Sanchez-Porro C."/>
            <person name="Ventosa A."/>
        </authorList>
    </citation>
    <scope>NUCLEOTIDE SEQUENCE [LARGE SCALE GENOMIC DNA]</scope>
    <source>
        <strain evidence="1 2">F27</strain>
    </source>
</reference>
<sequence>MCGVILAAQRLPECISHEGIEPPVSDSVTLDLDHLVSGVGGTPVEPLEQYRVRPTDAAFGFVLRPFSTADANPMALSKRRYPTED</sequence>
<dbReference type="AlphaFoldDB" id="A0AAW4PDX5"/>
<protein>
    <submittedName>
        <fullName evidence="1">Uncharacterized protein</fullName>
    </submittedName>
</protein>
<evidence type="ECO:0000313" key="2">
    <source>
        <dbReference type="Proteomes" id="UP001430455"/>
    </source>
</evidence>